<reference evidence="4" key="1">
    <citation type="submission" date="2014-03" db="EMBL/GenBank/DDBJ databases">
        <authorList>
            <person name="Aksoy S."/>
            <person name="Warren W."/>
            <person name="Wilson R.K."/>
        </authorList>
    </citation>
    <scope>NUCLEOTIDE SEQUENCE [LARGE SCALE GENOMIC DNA]</scope>
    <source>
        <strain evidence="4">IAEA</strain>
    </source>
</reference>
<sequence length="132" mass="15433">MDLSGKASVAIKNEPKTDEQHQRKKKKAIGKEEKYLTHNPSRKQLGLYHLNSVENARIPYRWTLNYDYIAKRRDCGKNKLQKKKKKKTLKKTDEGLNYKKLGALYWFGLWVMVVGFVHLCPQLLDCDAIIKV</sequence>
<feature type="region of interest" description="Disordered" evidence="1">
    <location>
        <begin position="1"/>
        <end position="32"/>
    </location>
</feature>
<reference evidence="3" key="2">
    <citation type="submission" date="2020-05" db="UniProtKB">
        <authorList>
            <consortium name="EnsemblMetazoa"/>
        </authorList>
    </citation>
    <scope>IDENTIFICATION</scope>
    <source>
        <strain evidence="3">IAEA</strain>
    </source>
</reference>
<keyword evidence="2" id="KW-0472">Membrane</keyword>
<protein>
    <submittedName>
        <fullName evidence="3">Uncharacterized protein</fullName>
    </submittedName>
</protein>
<keyword evidence="2" id="KW-0812">Transmembrane</keyword>
<evidence type="ECO:0000256" key="2">
    <source>
        <dbReference type="SAM" id="Phobius"/>
    </source>
</evidence>
<dbReference type="AlphaFoldDB" id="A0A1A9WBK0"/>
<dbReference type="VEuPathDB" id="VectorBase:GBRI013398"/>
<accession>A0A1A9WBK0</accession>
<evidence type="ECO:0000256" key="1">
    <source>
        <dbReference type="SAM" id="MobiDB-lite"/>
    </source>
</evidence>
<evidence type="ECO:0000313" key="3">
    <source>
        <dbReference type="EnsemblMetazoa" id="GBRI013398-PA"/>
    </source>
</evidence>
<keyword evidence="4" id="KW-1185">Reference proteome</keyword>
<feature type="transmembrane region" description="Helical" evidence="2">
    <location>
        <begin position="103"/>
        <end position="124"/>
    </location>
</feature>
<name>A0A1A9WBK0_9MUSC</name>
<keyword evidence="2" id="KW-1133">Transmembrane helix</keyword>
<dbReference type="Proteomes" id="UP000091820">
    <property type="component" value="Unassembled WGS sequence"/>
</dbReference>
<dbReference type="EnsemblMetazoa" id="GBRI013398-RA">
    <property type="protein sequence ID" value="GBRI013398-PA"/>
    <property type="gene ID" value="GBRI013398"/>
</dbReference>
<evidence type="ECO:0000313" key="4">
    <source>
        <dbReference type="Proteomes" id="UP000091820"/>
    </source>
</evidence>
<organism evidence="3 4">
    <name type="scientific">Glossina brevipalpis</name>
    <dbReference type="NCBI Taxonomy" id="37001"/>
    <lineage>
        <taxon>Eukaryota</taxon>
        <taxon>Metazoa</taxon>
        <taxon>Ecdysozoa</taxon>
        <taxon>Arthropoda</taxon>
        <taxon>Hexapoda</taxon>
        <taxon>Insecta</taxon>
        <taxon>Pterygota</taxon>
        <taxon>Neoptera</taxon>
        <taxon>Endopterygota</taxon>
        <taxon>Diptera</taxon>
        <taxon>Brachycera</taxon>
        <taxon>Muscomorpha</taxon>
        <taxon>Hippoboscoidea</taxon>
        <taxon>Glossinidae</taxon>
        <taxon>Glossina</taxon>
    </lineage>
</organism>
<proteinExistence type="predicted"/>